<keyword evidence="4" id="KW-1185">Reference proteome</keyword>
<evidence type="ECO:0000256" key="2">
    <source>
        <dbReference type="SAM" id="MobiDB-lite"/>
    </source>
</evidence>
<protein>
    <submittedName>
        <fullName evidence="3">RNA polymerase I-specific transcription initiation factor RRN3</fullName>
    </submittedName>
</protein>
<dbReference type="InParanoid" id="A0A4S2N238"/>
<evidence type="ECO:0000313" key="3">
    <source>
        <dbReference type="EMBL" id="TGZ83056.1"/>
    </source>
</evidence>
<keyword evidence="3" id="KW-0648">Protein biosynthesis</keyword>
<dbReference type="PANTHER" id="PTHR12790">
    <property type="entry name" value="TRANSCRIPTION INITIATION FACTOR IA RRN3"/>
    <property type="match status" value="1"/>
</dbReference>
<dbReference type="InterPro" id="IPR007991">
    <property type="entry name" value="RNA_pol_I_trans_ini_fac_RRN3"/>
</dbReference>
<accession>A0A4S2N238</accession>
<dbReference type="Pfam" id="PF05327">
    <property type="entry name" value="RRN3"/>
    <property type="match status" value="1"/>
</dbReference>
<evidence type="ECO:0000256" key="1">
    <source>
        <dbReference type="ARBA" id="ARBA00010098"/>
    </source>
</evidence>
<comment type="similarity">
    <text evidence="1">Belongs to the RRN3 family.</text>
</comment>
<dbReference type="STRING" id="341454.A0A4S2N238"/>
<feature type="region of interest" description="Disordered" evidence="2">
    <location>
        <begin position="307"/>
        <end position="333"/>
    </location>
</feature>
<dbReference type="GO" id="GO:0003743">
    <property type="term" value="F:translation initiation factor activity"/>
    <property type="evidence" value="ECO:0007669"/>
    <property type="project" value="UniProtKB-KW"/>
</dbReference>
<dbReference type="OrthoDB" id="26970at2759"/>
<dbReference type="GO" id="GO:0001042">
    <property type="term" value="F:RNA polymerase I core binding"/>
    <property type="evidence" value="ECO:0007669"/>
    <property type="project" value="TreeGrafter"/>
</dbReference>
<dbReference type="EMBL" id="ML220114">
    <property type="protein sequence ID" value="TGZ83056.1"/>
    <property type="molecule type" value="Genomic_DNA"/>
</dbReference>
<dbReference type="PANTHER" id="PTHR12790:SF0">
    <property type="entry name" value="RNA POLYMERASE I-SPECIFIC TRANSCRIPTION INITIATION FACTOR RRN3-RELATED"/>
    <property type="match status" value="1"/>
</dbReference>
<dbReference type="GO" id="GO:0001181">
    <property type="term" value="F:RNA polymerase I general transcription initiation factor activity"/>
    <property type="evidence" value="ECO:0007669"/>
    <property type="project" value="InterPro"/>
</dbReference>
<name>A0A4S2N238_9PEZI</name>
<dbReference type="GO" id="GO:0006361">
    <property type="term" value="P:transcription initiation at RNA polymerase I promoter"/>
    <property type="evidence" value="ECO:0007669"/>
    <property type="project" value="InterPro"/>
</dbReference>
<gene>
    <name evidence="3" type="ORF">EX30DRAFT_394300</name>
</gene>
<reference evidence="3 4" key="1">
    <citation type="submission" date="2019-04" db="EMBL/GenBank/DDBJ databases">
        <title>Comparative genomics and transcriptomics to analyze fruiting body development in filamentous ascomycetes.</title>
        <authorList>
            <consortium name="DOE Joint Genome Institute"/>
            <person name="Lutkenhaus R."/>
            <person name="Traeger S."/>
            <person name="Breuer J."/>
            <person name="Kuo A."/>
            <person name="Lipzen A."/>
            <person name="Pangilinan J."/>
            <person name="Dilworth D."/>
            <person name="Sandor L."/>
            <person name="Poggeler S."/>
            <person name="Barry K."/>
            <person name="Grigoriev I.V."/>
            <person name="Nowrousian M."/>
        </authorList>
    </citation>
    <scope>NUCLEOTIDE SEQUENCE [LARGE SCALE GENOMIC DNA]</scope>
    <source>
        <strain evidence="3 4">CBS 389.68</strain>
    </source>
</reference>
<dbReference type="AlphaFoldDB" id="A0A4S2N238"/>
<proteinExistence type="inferred from homology"/>
<keyword evidence="3" id="KW-0396">Initiation factor</keyword>
<dbReference type="Proteomes" id="UP000298138">
    <property type="component" value="Unassembled WGS sequence"/>
</dbReference>
<evidence type="ECO:0000313" key="4">
    <source>
        <dbReference type="Proteomes" id="UP000298138"/>
    </source>
</evidence>
<feature type="region of interest" description="Disordered" evidence="2">
    <location>
        <begin position="654"/>
        <end position="687"/>
    </location>
</feature>
<dbReference type="GO" id="GO:0005634">
    <property type="term" value="C:nucleus"/>
    <property type="evidence" value="ECO:0007669"/>
    <property type="project" value="TreeGrafter"/>
</dbReference>
<dbReference type="FunCoup" id="A0A4S2N238">
    <property type="interactions" value="633"/>
</dbReference>
<sequence>MMAAASESVAAALLPSALATASRKHKRSGDDFDAAPKRVRFAETSLGLNGSLEPANDPPPSALDHTITLDMFSKFVVNALDERAAGRNVHYNELRRKFRADPRAGELSDEEPPSSNELRMTLHALTGVVSRLGDNCKQLVSDIVACKWVGRDQMFVGEYVRFLGNLVSAHASYMSEVTRMLVGNFGYLSSSEGQIQGYETVARSLMYERVHYALQFILDLVPTAAVSTLWPHLTENYPHRMEKKGEHTAYLTNILRVIDYVPALRQRILALVTERTIRIDVEVQGYLDDLDDEELAQLEADVQDDYEADDDATSVVSDDSNMSDDEEEPLPTTMTSIQTIRETADKLDSLLAILFGHYSLSFPNDSAFEPSDSESATFEMLHRFFTTTIMPTHRSRFTQFLIFWAAQRSPQFSDRFCVSLIDKAFDNARTVRQRTQAASYLASYVARAKLMPTEDIRIIVRVLCRWLGEFIDQRSIECTGPDANRWAGFYAVAQAVMYIFCFRHRELRELDPESIDDDMDEDDINPPASALSATSTSAVMGGRWTPGLDIMNKVITSKFNPLLVCAKHVVDMFAKVASDNEFLFCWSVLDQNKRRGALPRISNGSLPAGMMVFQGMTNGGAGTLDAFFPFDPPTMCPKMKNWIDDLYVEWSNDDEEVGEDDYDDEEDSMMIGGDDEDEDEGTESDDD</sequence>
<organism evidence="3 4">
    <name type="scientific">Ascodesmis nigricans</name>
    <dbReference type="NCBI Taxonomy" id="341454"/>
    <lineage>
        <taxon>Eukaryota</taxon>
        <taxon>Fungi</taxon>
        <taxon>Dikarya</taxon>
        <taxon>Ascomycota</taxon>
        <taxon>Pezizomycotina</taxon>
        <taxon>Pezizomycetes</taxon>
        <taxon>Pezizales</taxon>
        <taxon>Ascodesmidaceae</taxon>
        <taxon>Ascodesmis</taxon>
    </lineage>
</organism>